<dbReference type="Proteomes" id="UP001066276">
    <property type="component" value="Chromosome 3_2"/>
</dbReference>
<dbReference type="EMBL" id="JANPWB010000006">
    <property type="protein sequence ID" value="KAJ1175612.1"/>
    <property type="molecule type" value="Genomic_DNA"/>
</dbReference>
<feature type="region of interest" description="Disordered" evidence="1">
    <location>
        <begin position="116"/>
        <end position="146"/>
    </location>
</feature>
<feature type="compositionally biased region" description="Basic and acidic residues" evidence="1">
    <location>
        <begin position="1"/>
        <end position="11"/>
    </location>
</feature>
<comment type="caution">
    <text evidence="2">The sequence shown here is derived from an EMBL/GenBank/DDBJ whole genome shotgun (WGS) entry which is preliminary data.</text>
</comment>
<name>A0AAV7TGA6_PLEWA</name>
<keyword evidence="3" id="KW-1185">Reference proteome</keyword>
<evidence type="ECO:0000313" key="2">
    <source>
        <dbReference type="EMBL" id="KAJ1175612.1"/>
    </source>
</evidence>
<protein>
    <submittedName>
        <fullName evidence="2">Uncharacterized protein</fullName>
    </submittedName>
</protein>
<proteinExistence type="predicted"/>
<organism evidence="2 3">
    <name type="scientific">Pleurodeles waltl</name>
    <name type="common">Iberian ribbed newt</name>
    <dbReference type="NCBI Taxonomy" id="8319"/>
    <lineage>
        <taxon>Eukaryota</taxon>
        <taxon>Metazoa</taxon>
        <taxon>Chordata</taxon>
        <taxon>Craniata</taxon>
        <taxon>Vertebrata</taxon>
        <taxon>Euteleostomi</taxon>
        <taxon>Amphibia</taxon>
        <taxon>Batrachia</taxon>
        <taxon>Caudata</taxon>
        <taxon>Salamandroidea</taxon>
        <taxon>Salamandridae</taxon>
        <taxon>Pleurodelinae</taxon>
        <taxon>Pleurodeles</taxon>
    </lineage>
</organism>
<sequence length="146" mass="16277">MISQKELSDLRTKKRKEKTPAPPLKVALRRSPKWRAVSPPLTTQHCICRGPLITGEPNTEQLEEIDKKGPKTLADEEQPPLVLNKKNLIPENPKLGRTLVKFVQASSPGRLILGLRPNGEHGTQTISPPFKGCEEDNTAQKSECER</sequence>
<evidence type="ECO:0000313" key="3">
    <source>
        <dbReference type="Proteomes" id="UP001066276"/>
    </source>
</evidence>
<evidence type="ECO:0000256" key="1">
    <source>
        <dbReference type="SAM" id="MobiDB-lite"/>
    </source>
</evidence>
<dbReference type="AlphaFoldDB" id="A0AAV7TGA6"/>
<gene>
    <name evidence="2" type="ORF">NDU88_000899</name>
</gene>
<accession>A0AAV7TGA6</accession>
<feature type="region of interest" description="Disordered" evidence="1">
    <location>
        <begin position="1"/>
        <end position="24"/>
    </location>
</feature>
<reference evidence="2" key="1">
    <citation type="journal article" date="2022" name="bioRxiv">
        <title>Sequencing and chromosome-scale assembly of the giantPleurodeles waltlgenome.</title>
        <authorList>
            <person name="Brown T."/>
            <person name="Elewa A."/>
            <person name="Iarovenko S."/>
            <person name="Subramanian E."/>
            <person name="Araus A.J."/>
            <person name="Petzold A."/>
            <person name="Susuki M."/>
            <person name="Suzuki K.-i.T."/>
            <person name="Hayashi T."/>
            <person name="Toyoda A."/>
            <person name="Oliveira C."/>
            <person name="Osipova E."/>
            <person name="Leigh N.D."/>
            <person name="Simon A."/>
            <person name="Yun M.H."/>
        </authorList>
    </citation>
    <scope>NUCLEOTIDE SEQUENCE</scope>
    <source>
        <strain evidence="2">20211129_DDA</strain>
        <tissue evidence="2">Liver</tissue>
    </source>
</reference>